<evidence type="ECO:0000313" key="8">
    <source>
        <dbReference type="Proteomes" id="UP000077384"/>
    </source>
</evidence>
<dbReference type="SUPFAM" id="SSF46689">
    <property type="entry name" value="Homeodomain-like"/>
    <property type="match status" value="1"/>
</dbReference>
<keyword evidence="2 4" id="KW-0238">DNA-binding</keyword>
<dbReference type="Proteomes" id="UP000093694">
    <property type="component" value="Unassembled WGS sequence"/>
</dbReference>
<dbReference type="PANTHER" id="PTHR47506">
    <property type="entry name" value="TRANSCRIPTIONAL REGULATORY PROTEIN"/>
    <property type="match status" value="1"/>
</dbReference>
<dbReference type="InterPro" id="IPR001647">
    <property type="entry name" value="HTH_TetR"/>
</dbReference>
<accession>A0A166UNH0</accession>
<keyword evidence="3" id="KW-0804">Transcription</keyword>
<feature type="domain" description="HTH tetR-type" evidence="5">
    <location>
        <begin position="5"/>
        <end position="65"/>
    </location>
</feature>
<evidence type="ECO:0000313" key="9">
    <source>
        <dbReference type="Proteomes" id="UP000093694"/>
    </source>
</evidence>
<evidence type="ECO:0000259" key="5">
    <source>
        <dbReference type="PROSITE" id="PS50977"/>
    </source>
</evidence>
<dbReference type="InterPro" id="IPR054156">
    <property type="entry name" value="YxaF_TetR_C"/>
</dbReference>
<dbReference type="SUPFAM" id="SSF48498">
    <property type="entry name" value="Tetracyclin repressor-like, C-terminal domain"/>
    <property type="match status" value="1"/>
</dbReference>
<reference evidence="6 8" key="1">
    <citation type="journal article" date="2015" name="Biotechnol. Bioeng.">
        <title>Genome sequence and phenotypic characterization of Caulobacter segnis.</title>
        <authorList>
            <person name="Patel S."/>
            <person name="Fletcher B."/>
            <person name="Scott D.C."/>
            <person name="Ely B."/>
        </authorList>
    </citation>
    <scope>NUCLEOTIDE SEQUENCE [LARGE SCALE GENOMIC DNA]</scope>
    <source>
        <strain evidence="6 8">PS02</strain>
    </source>
</reference>
<dbReference type="PANTHER" id="PTHR47506:SF3">
    <property type="entry name" value="HTH-TYPE TRANSCRIPTIONAL REGULATOR LMRA"/>
    <property type="match status" value="1"/>
</dbReference>
<evidence type="ECO:0000256" key="2">
    <source>
        <dbReference type="ARBA" id="ARBA00023125"/>
    </source>
</evidence>
<dbReference type="InterPro" id="IPR036271">
    <property type="entry name" value="Tet_transcr_reg_TetR-rel_C_sf"/>
</dbReference>
<protein>
    <submittedName>
        <fullName evidence="6 7">HTH-type transcriptional regulator YxaF</fullName>
    </submittedName>
</protein>
<dbReference type="EMBL" id="LITQ01000001">
    <property type="protein sequence ID" value="OAA95090.1"/>
    <property type="molecule type" value="Genomic_DNA"/>
</dbReference>
<dbReference type="Pfam" id="PF00440">
    <property type="entry name" value="TetR_N"/>
    <property type="match status" value="1"/>
</dbReference>
<keyword evidence="1" id="KW-0805">Transcription regulation</keyword>
<evidence type="ECO:0000256" key="1">
    <source>
        <dbReference type="ARBA" id="ARBA00023015"/>
    </source>
</evidence>
<evidence type="ECO:0000256" key="4">
    <source>
        <dbReference type="PROSITE-ProRule" id="PRU00335"/>
    </source>
</evidence>
<dbReference type="PATRIC" id="fig|1705578.3.peg.320"/>
<gene>
    <name evidence="6" type="primary">yxaF_1</name>
    <name evidence="7" type="synonym">yxaF_2</name>
    <name evidence="7" type="ORF">CLCOS_02770</name>
    <name evidence="6" type="ORF">WX73_01499</name>
</gene>
<keyword evidence="9" id="KW-1185">Reference proteome</keyword>
<dbReference type="Gene3D" id="1.10.357.10">
    <property type="entry name" value="Tetracycline Repressor, domain 2"/>
    <property type="match status" value="1"/>
</dbReference>
<name>A0A166UNH0_9CLOT</name>
<organism evidence="6 8">
    <name type="scientific">Clostridium coskatii</name>
    <dbReference type="NCBI Taxonomy" id="1705578"/>
    <lineage>
        <taxon>Bacteria</taxon>
        <taxon>Bacillati</taxon>
        <taxon>Bacillota</taxon>
        <taxon>Clostridia</taxon>
        <taxon>Eubacteriales</taxon>
        <taxon>Clostridiaceae</taxon>
        <taxon>Clostridium</taxon>
    </lineage>
</organism>
<dbReference type="PROSITE" id="PS50977">
    <property type="entry name" value="HTH_TETR_2"/>
    <property type="match status" value="1"/>
</dbReference>
<dbReference type="InterPro" id="IPR009057">
    <property type="entry name" value="Homeodomain-like_sf"/>
</dbReference>
<dbReference type="GO" id="GO:0003677">
    <property type="term" value="F:DNA binding"/>
    <property type="evidence" value="ECO:0007669"/>
    <property type="project" value="UniProtKB-UniRule"/>
</dbReference>
<reference evidence="7 9" key="2">
    <citation type="journal article" date="2016" name="Front. Microbiol.">
        <title>Industrial Acetogenic Biocatalysts: A Comparative Metabolic and Genomic Analysis.</title>
        <authorList>
            <person name="Bengelsdorf F."/>
            <person name="Poehlein A."/>
            <person name="Sonja S."/>
            <person name="Erz C."/>
            <person name="Hummel T."/>
            <person name="Hoffmeister S."/>
            <person name="Daniel R."/>
            <person name="Durre P."/>
        </authorList>
    </citation>
    <scope>NUCLEOTIDE SEQUENCE [LARGE SCALE GENOMIC DNA]</scope>
    <source>
        <strain evidence="7 9">PTA-10522</strain>
    </source>
</reference>
<feature type="DNA-binding region" description="H-T-H motif" evidence="4">
    <location>
        <begin position="28"/>
        <end position="47"/>
    </location>
</feature>
<evidence type="ECO:0000313" key="6">
    <source>
        <dbReference type="EMBL" id="OAA95090.1"/>
    </source>
</evidence>
<dbReference type="Pfam" id="PF21993">
    <property type="entry name" value="TetR_C_13_2"/>
    <property type="match status" value="1"/>
</dbReference>
<evidence type="ECO:0000256" key="3">
    <source>
        <dbReference type="ARBA" id="ARBA00023163"/>
    </source>
</evidence>
<evidence type="ECO:0000313" key="7">
    <source>
        <dbReference type="EMBL" id="OBR97562.1"/>
    </source>
</evidence>
<dbReference type="PRINTS" id="PR00455">
    <property type="entry name" value="HTHTETR"/>
</dbReference>
<proteinExistence type="predicted"/>
<dbReference type="Proteomes" id="UP000077384">
    <property type="component" value="Unassembled WGS sequence"/>
</dbReference>
<sequence>MKNKTCSREKILTAASMLFQVKGYNATGLSEILKESGSPKGSLYYYFPGGKEELALEAIKLASEAIQNKLQATLNEHSNPIEAIQSVIKNIIEDLKMDGKLKDISLSLIALETYLSIESLRKACESAFLDIQNIYTKKLIEGGFSKETAQELGIFIQIIVEGAITASVTEKNPIALLTVSKQIGILLNSYIN</sequence>
<dbReference type="AlphaFoldDB" id="A0A166UNH0"/>
<dbReference type="EMBL" id="LROR01000022">
    <property type="protein sequence ID" value="OBR97562.1"/>
    <property type="molecule type" value="Genomic_DNA"/>
</dbReference>
<comment type="caution">
    <text evidence="6">The sequence shown here is derived from an EMBL/GenBank/DDBJ whole genome shotgun (WGS) entry which is preliminary data.</text>
</comment>
<dbReference type="RefSeq" id="WP_063599967.1">
    <property type="nucleotide sequence ID" value="NZ_LITQ01000001.1"/>
</dbReference>